<dbReference type="Proteomes" id="UP000037432">
    <property type="component" value="Unassembled WGS sequence"/>
</dbReference>
<dbReference type="AlphaFoldDB" id="A0A0J7ZLE2"/>
<feature type="domain" description="AB hydrolase-1" evidence="1">
    <location>
        <begin position="38"/>
        <end position="224"/>
    </location>
</feature>
<dbReference type="InterPro" id="IPR029058">
    <property type="entry name" value="AB_hydrolase_fold"/>
</dbReference>
<dbReference type="EMBL" id="LFNT01000005">
    <property type="protein sequence ID" value="KMS75948.1"/>
    <property type="molecule type" value="Genomic_DNA"/>
</dbReference>
<name>A0A0J7ZLE2_STRVR</name>
<dbReference type="OrthoDB" id="4276066at2"/>
<dbReference type="Pfam" id="PF12697">
    <property type="entry name" value="Abhydrolase_6"/>
    <property type="match status" value="1"/>
</dbReference>
<dbReference type="InterPro" id="IPR000073">
    <property type="entry name" value="AB_hydrolase_1"/>
</dbReference>
<evidence type="ECO:0000313" key="3">
    <source>
        <dbReference type="Proteomes" id="UP000037432"/>
    </source>
</evidence>
<proteinExistence type="predicted"/>
<dbReference type="RefSeq" id="WP_048580186.1">
    <property type="nucleotide sequence ID" value="NZ_LFNT01000005.1"/>
</dbReference>
<dbReference type="Gene3D" id="3.40.50.1820">
    <property type="entry name" value="alpha/beta hydrolase"/>
    <property type="match status" value="1"/>
</dbReference>
<dbReference type="SUPFAM" id="SSF53474">
    <property type="entry name" value="alpha/beta-Hydrolases"/>
    <property type="match status" value="1"/>
</dbReference>
<reference evidence="2 3" key="1">
    <citation type="submission" date="2015-06" db="EMBL/GenBank/DDBJ databases">
        <authorList>
            <person name="Ju K.-S."/>
            <person name="Doroghazi J.R."/>
            <person name="Metcalf W.W."/>
        </authorList>
    </citation>
    <scope>NUCLEOTIDE SEQUENCE [LARGE SCALE GENOMIC DNA]</scope>
    <source>
        <strain evidence="2 3">NRRL 3414</strain>
    </source>
</reference>
<organism evidence="2 3">
    <name type="scientific">Streptomyces viridochromogenes</name>
    <dbReference type="NCBI Taxonomy" id="1938"/>
    <lineage>
        <taxon>Bacteria</taxon>
        <taxon>Bacillati</taxon>
        <taxon>Actinomycetota</taxon>
        <taxon>Actinomycetes</taxon>
        <taxon>Kitasatosporales</taxon>
        <taxon>Streptomycetaceae</taxon>
        <taxon>Streptomyces</taxon>
    </lineage>
</organism>
<evidence type="ECO:0000313" key="2">
    <source>
        <dbReference type="EMBL" id="KMS75948.1"/>
    </source>
</evidence>
<comment type="caution">
    <text evidence="2">The sequence shown here is derived from an EMBL/GenBank/DDBJ whole genome shotgun (WGS) entry which is preliminary data.</text>
</comment>
<accession>A0A0J7ZLE2</accession>
<evidence type="ECO:0000259" key="1">
    <source>
        <dbReference type="Pfam" id="PF12697"/>
    </source>
</evidence>
<dbReference type="PATRIC" id="fig|1938.3.peg.506"/>
<gene>
    <name evidence="2" type="ORF">ACM01_06870</name>
</gene>
<protein>
    <submittedName>
        <fullName evidence="2">Thioesterase</fullName>
    </submittedName>
</protein>
<sequence>MTSLEPELTTAVRRQVVDVHGVPASALVAEVSRPQAVIVALHGGATTSAYFDHPGHPRLSLLRTAAAAGFTVVALDRPGYGSSAGHEDLMRTAEQRTDFAHEAVDALLKERERGLGVFLWAHSAGSELTLRMASGPRLGDLLGLELAGMGRVHHPRAVRAMEEWRRDPTRTRPSLRHALWHPQQAYAPDVHGGQRIGSPSPAYEGHREGWQEDFARLSARVAVPVHITLAEHEQVWVNGPEGLSNLASMFTGSPRVVLHEQAGAGHNTSVGRTALAYHLRVLAFVEECAIGVQALPTERGRRDG</sequence>
<dbReference type="GO" id="GO:0003824">
    <property type="term" value="F:catalytic activity"/>
    <property type="evidence" value="ECO:0007669"/>
    <property type="project" value="UniProtKB-ARBA"/>
</dbReference>